<dbReference type="InterPro" id="IPR003871">
    <property type="entry name" value="RFA1B/D_OB_1st"/>
</dbReference>
<gene>
    <name evidence="2" type="ORF">HID58_018193</name>
</gene>
<dbReference type="CDD" id="cd04480">
    <property type="entry name" value="RPA1_DBD_A_like"/>
    <property type="match status" value="1"/>
</dbReference>
<keyword evidence="3" id="KW-1185">Reference proteome</keyword>
<dbReference type="Pfam" id="PF02721">
    <property type="entry name" value="DUF223"/>
    <property type="match status" value="1"/>
</dbReference>
<evidence type="ECO:0000313" key="2">
    <source>
        <dbReference type="EMBL" id="KAH0925937.1"/>
    </source>
</evidence>
<proteinExistence type="predicted"/>
<feature type="domain" description="Replication protein A 70 kDa DNA-binding subunit B/D first OB fold" evidence="1">
    <location>
        <begin position="16"/>
        <end position="112"/>
    </location>
</feature>
<dbReference type="InterPro" id="IPR012340">
    <property type="entry name" value="NA-bd_OB-fold"/>
</dbReference>
<dbReference type="EMBL" id="JAGKQM010000005">
    <property type="protein sequence ID" value="KAH0925937.1"/>
    <property type="molecule type" value="Genomic_DNA"/>
</dbReference>
<dbReference type="SUPFAM" id="SSF50249">
    <property type="entry name" value="Nucleic acid-binding proteins"/>
    <property type="match status" value="1"/>
</dbReference>
<evidence type="ECO:0000259" key="1">
    <source>
        <dbReference type="Pfam" id="PF02721"/>
    </source>
</evidence>
<dbReference type="Gene3D" id="2.40.50.140">
    <property type="entry name" value="Nucleic acid-binding proteins"/>
    <property type="match status" value="1"/>
</dbReference>
<reference evidence="2 3" key="1">
    <citation type="submission" date="2021-05" db="EMBL/GenBank/DDBJ databases">
        <title>Genome Assembly of Synthetic Allotetraploid Brassica napus Reveals Homoeologous Exchanges between Subgenomes.</title>
        <authorList>
            <person name="Davis J.T."/>
        </authorList>
    </citation>
    <scope>NUCLEOTIDE SEQUENCE [LARGE SCALE GENOMIC DNA]</scope>
    <source>
        <strain evidence="3">cv. Da-Ae</strain>
        <tissue evidence="2">Seedling</tissue>
    </source>
</reference>
<protein>
    <recommendedName>
        <fullName evidence="1">Replication protein A 70 kDa DNA-binding subunit B/D first OB fold domain-containing protein</fullName>
    </recommendedName>
</protein>
<organism evidence="2 3">
    <name type="scientific">Brassica napus</name>
    <name type="common">Rape</name>
    <dbReference type="NCBI Taxonomy" id="3708"/>
    <lineage>
        <taxon>Eukaryota</taxon>
        <taxon>Viridiplantae</taxon>
        <taxon>Streptophyta</taxon>
        <taxon>Embryophyta</taxon>
        <taxon>Tracheophyta</taxon>
        <taxon>Spermatophyta</taxon>
        <taxon>Magnoliopsida</taxon>
        <taxon>eudicotyledons</taxon>
        <taxon>Gunneridae</taxon>
        <taxon>Pentapetalae</taxon>
        <taxon>rosids</taxon>
        <taxon>malvids</taxon>
        <taxon>Brassicales</taxon>
        <taxon>Brassicaceae</taxon>
        <taxon>Brassiceae</taxon>
        <taxon>Brassica</taxon>
    </lineage>
</organism>
<evidence type="ECO:0000313" key="3">
    <source>
        <dbReference type="Proteomes" id="UP000824890"/>
    </source>
</evidence>
<accession>A0ABQ8D998</accession>
<name>A0ABQ8D998_BRANA</name>
<feature type="non-terminal residue" evidence="2">
    <location>
        <position position="206"/>
    </location>
</feature>
<dbReference type="Proteomes" id="UP000824890">
    <property type="component" value="Unassembled WGS sequence"/>
</dbReference>
<comment type="caution">
    <text evidence="2">The sequence shown here is derived from an EMBL/GenBank/DDBJ whole genome shotgun (WGS) entry which is preliminary data.</text>
</comment>
<sequence>MCSSLLMANSRAFSDLKSGQCSSVVEARLLRFWEARNVKCGGEIKWMDLLMVDVKATMMQVTISSSRLPQYRERLIVGTMFFVSGFDVSRCAQSFRLTESSLLIRFNENTTFEEITDHVSPLPEEAFRFRNQSEMIGLAKTNTQFPGTLLPVDTYLLYCWTSVCKEYESDIYLILYVDVIGEILGVKIVSRHTAIELLTFLTLTEN</sequence>